<dbReference type="Pfam" id="PF06114">
    <property type="entry name" value="Peptidase_M78"/>
    <property type="match status" value="1"/>
</dbReference>
<dbReference type="KEGG" id="mph:MLP_52730"/>
<sequence length="189" mass="20236">MTSKAALHRLAADVRAEIGLVATQPFDPEAWSEQYGVPIVKLSALQTEDEAVGRFLGAGSARWSAALLPNGTGQVVVYNDSHEDPRIRSDLAHEAAHVVAEHVVTLSWTTPDGRCSGWGKTQENEAAELAGALLIPPQIAQRSAMRGVPTVDLAQQYGVSVQMAQWRMSVSGGALIADRARRKRRSSAG</sequence>
<evidence type="ECO:0000313" key="2">
    <source>
        <dbReference type="EMBL" id="BAK38287.1"/>
    </source>
</evidence>
<proteinExistence type="predicted"/>
<dbReference type="OrthoDB" id="572608at2"/>
<dbReference type="InterPro" id="IPR010359">
    <property type="entry name" value="IrrE_HExxH"/>
</dbReference>
<evidence type="ECO:0000259" key="1">
    <source>
        <dbReference type="Pfam" id="PF06114"/>
    </source>
</evidence>
<organism evidence="2 3">
    <name type="scientific">Microlunatus phosphovorus (strain ATCC 700054 / DSM 10555 / JCM 9379 / NBRC 101784 / NCIMB 13414 / VKM Ac-1990 / NM-1)</name>
    <dbReference type="NCBI Taxonomy" id="1032480"/>
    <lineage>
        <taxon>Bacteria</taxon>
        <taxon>Bacillati</taxon>
        <taxon>Actinomycetota</taxon>
        <taxon>Actinomycetes</taxon>
        <taxon>Propionibacteriales</taxon>
        <taxon>Propionibacteriaceae</taxon>
        <taxon>Microlunatus</taxon>
    </lineage>
</organism>
<dbReference type="STRING" id="1032480.MLP_52730"/>
<dbReference type="RefSeq" id="WP_013866099.1">
    <property type="nucleotide sequence ID" value="NC_015635.1"/>
</dbReference>
<dbReference type="EMBL" id="AP012204">
    <property type="protein sequence ID" value="BAK38287.1"/>
    <property type="molecule type" value="Genomic_DNA"/>
</dbReference>
<dbReference type="AlphaFoldDB" id="F5XIP9"/>
<feature type="domain" description="IrrE N-terminal-like" evidence="1">
    <location>
        <begin position="71"/>
        <end position="168"/>
    </location>
</feature>
<dbReference type="eggNOG" id="COG2856">
    <property type="taxonomic scope" value="Bacteria"/>
</dbReference>
<accession>F5XIP9</accession>
<evidence type="ECO:0000313" key="3">
    <source>
        <dbReference type="Proteomes" id="UP000007947"/>
    </source>
</evidence>
<dbReference type="Proteomes" id="UP000007947">
    <property type="component" value="Chromosome"/>
</dbReference>
<dbReference type="HOGENOM" id="CLU_098656_0_0_11"/>
<protein>
    <recommendedName>
        <fullName evidence="1">IrrE N-terminal-like domain-containing protein</fullName>
    </recommendedName>
</protein>
<gene>
    <name evidence="2" type="ordered locus">MLP_52730</name>
</gene>
<reference evidence="2 3" key="1">
    <citation type="submission" date="2011-05" db="EMBL/GenBank/DDBJ databases">
        <title>Whole genome sequence of Microlunatus phosphovorus NM-1.</title>
        <authorList>
            <person name="Hosoyama A."/>
            <person name="Sasaki K."/>
            <person name="Harada T."/>
            <person name="Igarashi R."/>
            <person name="Kawakoshi A."/>
            <person name="Sasagawa M."/>
            <person name="Fukada J."/>
            <person name="Nakamura S."/>
            <person name="Katano Y."/>
            <person name="Hanada S."/>
            <person name="Kamagata Y."/>
            <person name="Nakamura N."/>
            <person name="Yamazaki S."/>
            <person name="Fujita N."/>
        </authorList>
    </citation>
    <scope>NUCLEOTIDE SEQUENCE [LARGE SCALE GENOMIC DNA]</scope>
    <source>
        <strain evidence="3">ATCC 700054 / DSM 10555 / JCM 9379 / NBRC 101784 / NCIMB 13414 / VKM Ac-1990 / NM-1</strain>
    </source>
</reference>
<keyword evidence="3" id="KW-1185">Reference proteome</keyword>
<name>F5XIP9_MICPN</name>